<gene>
    <name evidence="2" type="ORF">SAMN04488509_11249</name>
</gene>
<accession>A0A1G6Z4L5</accession>
<protein>
    <submittedName>
        <fullName evidence="2">Uncharacterized protein</fullName>
    </submittedName>
</protein>
<feature type="transmembrane region" description="Helical" evidence="1">
    <location>
        <begin position="263"/>
        <end position="291"/>
    </location>
</feature>
<dbReference type="OrthoDB" id="9797357at2"/>
<organism evidence="2 3">
    <name type="scientific">Aquimonas voraii</name>
    <dbReference type="NCBI Taxonomy" id="265719"/>
    <lineage>
        <taxon>Bacteria</taxon>
        <taxon>Pseudomonadati</taxon>
        <taxon>Pseudomonadota</taxon>
        <taxon>Gammaproteobacteria</taxon>
        <taxon>Lysobacterales</taxon>
        <taxon>Lysobacteraceae</taxon>
        <taxon>Aquimonas</taxon>
    </lineage>
</organism>
<proteinExistence type="predicted"/>
<name>A0A1G6Z4L5_9GAMM</name>
<evidence type="ECO:0000313" key="3">
    <source>
        <dbReference type="Proteomes" id="UP000199603"/>
    </source>
</evidence>
<keyword evidence="1" id="KW-0472">Membrane</keyword>
<dbReference type="Proteomes" id="UP000199603">
    <property type="component" value="Unassembled WGS sequence"/>
</dbReference>
<evidence type="ECO:0000256" key="1">
    <source>
        <dbReference type="SAM" id="Phobius"/>
    </source>
</evidence>
<dbReference type="RefSeq" id="WP_091244612.1">
    <property type="nucleotide sequence ID" value="NZ_FNAG01000012.1"/>
</dbReference>
<dbReference type="AlphaFoldDB" id="A0A1G6Z4L5"/>
<keyword evidence="3" id="KW-1185">Reference proteome</keyword>
<sequence>MNTHSSFGQNTEINAELQAELQAPVVEAFGPEQLDARERAQSDRIAREAAALCLKALLHRVDPQRHPVSADPTSLEARAAACAATLPALAVARLAPGLKALSRRPTQLRRLLGEQGPSLADLRPAGLDARLDLRPSLPALRTLPAPSRLARATPRSATQFTRCHLLLRAIHCVRETQPAGWDEIIFGGLRIGASGNVAVMRGFDAGDFRTGHYASYGELFLGQYSLRTTPGYPKSLYAIFQLVESDSNDAAVARALTDALSSLVGLVVSFFATAAAGAAAAAAVTLIGNLIGALIDEDALRPYGIRLTLNSQNQFGGAVGPKQHTGNITGHGGIYRIGYRWVLGA</sequence>
<reference evidence="2 3" key="1">
    <citation type="submission" date="2016-10" db="EMBL/GenBank/DDBJ databases">
        <authorList>
            <person name="de Groot N.N."/>
        </authorList>
    </citation>
    <scope>NUCLEOTIDE SEQUENCE [LARGE SCALE GENOMIC DNA]</scope>
    <source>
        <strain evidence="2 3">DSM 16957</strain>
    </source>
</reference>
<keyword evidence="1" id="KW-1133">Transmembrane helix</keyword>
<evidence type="ECO:0000313" key="2">
    <source>
        <dbReference type="EMBL" id="SDD97590.1"/>
    </source>
</evidence>
<keyword evidence="1" id="KW-0812">Transmembrane</keyword>
<dbReference type="EMBL" id="FNAG01000012">
    <property type="protein sequence ID" value="SDD97590.1"/>
    <property type="molecule type" value="Genomic_DNA"/>
</dbReference>